<dbReference type="AlphaFoldDB" id="A0A848L5I1"/>
<evidence type="ECO:0000256" key="1">
    <source>
        <dbReference type="SAM" id="MobiDB-lite"/>
    </source>
</evidence>
<dbReference type="RefSeq" id="WP_169343238.1">
    <property type="nucleotide sequence ID" value="NZ_JABBJJ010000010.1"/>
</dbReference>
<comment type="caution">
    <text evidence="4">The sequence shown here is derived from an EMBL/GenBank/DDBJ whole genome shotgun (WGS) entry which is preliminary data.</text>
</comment>
<name>A0A848L5I1_9BACT</name>
<gene>
    <name evidence="4" type="ORF">HG543_03680</name>
</gene>
<keyword evidence="2" id="KW-0812">Transmembrane</keyword>
<sequence length="285" mass="30682">MIRNLWMSVVLLPTLSFASPGAQEPLTGAPSDAPVALESPPTDVPAEAQAETPPEQAPPAEAVTPPAPERPALSFAEAKEQYELRHIGFDDYVAMQMNPWTMSAPRTVARWTLPYEGKYKKPLEGKAFYEKLGRADLVEAYNSNMRTKTLIGVAGGGVLVGGALVIFGVFDSKREDCDAFSPDFSACMDRNSDRFDSRMGNMLLGSALGAAGAGMMVYAVWRNPHPVDTSKARELADAYNKQLQSELGISDEPAPRPRKRPSVIQASVTPTVGRNGGGLLLNAVF</sequence>
<keyword evidence="2" id="KW-1133">Transmembrane helix</keyword>
<organism evidence="4 5">
    <name type="scientific">Pyxidicoccus fallax</name>
    <dbReference type="NCBI Taxonomy" id="394095"/>
    <lineage>
        <taxon>Bacteria</taxon>
        <taxon>Pseudomonadati</taxon>
        <taxon>Myxococcota</taxon>
        <taxon>Myxococcia</taxon>
        <taxon>Myxococcales</taxon>
        <taxon>Cystobacterineae</taxon>
        <taxon>Myxococcaceae</taxon>
        <taxon>Pyxidicoccus</taxon>
    </lineage>
</organism>
<evidence type="ECO:0000256" key="2">
    <source>
        <dbReference type="SAM" id="Phobius"/>
    </source>
</evidence>
<feature type="chain" id="PRO_5032403052" description="Lipoprotein" evidence="3">
    <location>
        <begin position="23"/>
        <end position="285"/>
    </location>
</feature>
<feature type="transmembrane region" description="Helical" evidence="2">
    <location>
        <begin position="202"/>
        <end position="221"/>
    </location>
</feature>
<evidence type="ECO:0008006" key="6">
    <source>
        <dbReference type="Google" id="ProtNLM"/>
    </source>
</evidence>
<feature type="compositionally biased region" description="Low complexity" evidence="1">
    <location>
        <begin position="44"/>
        <end position="64"/>
    </location>
</feature>
<keyword evidence="5" id="KW-1185">Reference proteome</keyword>
<accession>A0A848L5I1</accession>
<proteinExistence type="predicted"/>
<protein>
    <recommendedName>
        <fullName evidence="6">Lipoprotein</fullName>
    </recommendedName>
</protein>
<keyword evidence="3" id="KW-0732">Signal</keyword>
<reference evidence="4 5" key="1">
    <citation type="submission" date="2020-04" db="EMBL/GenBank/DDBJ databases">
        <title>Draft genome of Pyxidicoccus fallax type strain.</title>
        <authorList>
            <person name="Whitworth D.E."/>
        </authorList>
    </citation>
    <scope>NUCLEOTIDE SEQUENCE [LARGE SCALE GENOMIC DNA]</scope>
    <source>
        <strain evidence="4 5">DSM 14698</strain>
    </source>
</reference>
<feature type="region of interest" description="Disordered" evidence="1">
    <location>
        <begin position="23"/>
        <end position="68"/>
    </location>
</feature>
<dbReference type="Proteomes" id="UP000518300">
    <property type="component" value="Unassembled WGS sequence"/>
</dbReference>
<dbReference type="EMBL" id="JABBJJ010000010">
    <property type="protein sequence ID" value="NMO13959.1"/>
    <property type="molecule type" value="Genomic_DNA"/>
</dbReference>
<evidence type="ECO:0000256" key="3">
    <source>
        <dbReference type="SAM" id="SignalP"/>
    </source>
</evidence>
<feature type="transmembrane region" description="Helical" evidence="2">
    <location>
        <begin position="150"/>
        <end position="170"/>
    </location>
</feature>
<evidence type="ECO:0000313" key="4">
    <source>
        <dbReference type="EMBL" id="NMO13959.1"/>
    </source>
</evidence>
<keyword evidence="2" id="KW-0472">Membrane</keyword>
<feature type="signal peptide" evidence="3">
    <location>
        <begin position="1"/>
        <end position="22"/>
    </location>
</feature>
<evidence type="ECO:0000313" key="5">
    <source>
        <dbReference type="Proteomes" id="UP000518300"/>
    </source>
</evidence>